<accession>D9SXF7</accession>
<gene>
    <name evidence="1" type="ordered locus">Clocel_3790</name>
</gene>
<organism evidence="1 2">
    <name type="scientific">Clostridium cellulovorans (strain ATCC 35296 / DSM 3052 / OCM 3 / 743B)</name>
    <dbReference type="NCBI Taxonomy" id="573061"/>
    <lineage>
        <taxon>Bacteria</taxon>
        <taxon>Bacillati</taxon>
        <taxon>Bacillota</taxon>
        <taxon>Clostridia</taxon>
        <taxon>Eubacteriales</taxon>
        <taxon>Clostridiaceae</taxon>
        <taxon>Clostridium</taxon>
    </lineage>
</organism>
<dbReference type="HOGENOM" id="CLU_2877842_0_0_9"/>
<keyword evidence="2" id="KW-1185">Reference proteome</keyword>
<evidence type="ECO:0000313" key="2">
    <source>
        <dbReference type="Proteomes" id="UP000002730"/>
    </source>
</evidence>
<dbReference type="Proteomes" id="UP000002730">
    <property type="component" value="Chromosome"/>
</dbReference>
<name>D9SXF7_CLOC7</name>
<evidence type="ECO:0000313" key="1">
    <source>
        <dbReference type="EMBL" id="ADL53460.1"/>
    </source>
</evidence>
<dbReference type="AlphaFoldDB" id="D9SXF7"/>
<dbReference type="EMBL" id="CP002160">
    <property type="protein sequence ID" value="ADL53460.1"/>
    <property type="molecule type" value="Genomic_DNA"/>
</dbReference>
<reference evidence="1 2" key="1">
    <citation type="submission" date="2010-08" db="EMBL/GenBank/DDBJ databases">
        <title>Complete sequence of Clostridium cellulovorans 743B.</title>
        <authorList>
            <consortium name="US DOE Joint Genome Institute"/>
            <person name="Lucas S."/>
            <person name="Copeland A."/>
            <person name="Lapidus A."/>
            <person name="Cheng J.-F."/>
            <person name="Bruce D."/>
            <person name="Goodwin L."/>
            <person name="Pitluck S."/>
            <person name="Chertkov O."/>
            <person name="Detter J.C."/>
            <person name="Han C."/>
            <person name="Tapia R."/>
            <person name="Land M."/>
            <person name="Hauser L."/>
            <person name="Chang Y.-J."/>
            <person name="Jeffries C."/>
            <person name="Kyrpides N."/>
            <person name="Ivanova N."/>
            <person name="Mikhailova N."/>
            <person name="Hemme C.L."/>
            <person name="Woyke T."/>
        </authorList>
    </citation>
    <scope>NUCLEOTIDE SEQUENCE [LARGE SCALE GENOMIC DNA]</scope>
    <source>
        <strain evidence="2">ATCC 35296 / DSM 3052 / OCM 3 / 743B</strain>
    </source>
</reference>
<dbReference type="KEGG" id="ccb:Clocel_3790"/>
<proteinExistence type="predicted"/>
<protein>
    <submittedName>
        <fullName evidence="1">Uncharacterized protein</fullName>
    </submittedName>
</protein>
<sequence>MMAELIKHDYCHVAITIVIRNRPVAEALTGEVLSVGDNFVRIRETAPPNRILNINIDAIDYFY</sequence>